<gene>
    <name evidence="2" type="ORF">OCV63_09790</name>
</gene>
<dbReference type="InterPro" id="IPR017439">
    <property type="entry name" value="Amidohydrolase"/>
</dbReference>
<sequence length="391" mass="42877">MSYYDRALEMKDELVANRRYLHENAEVGLTLPKTRAFIEEKLREYGIEPQRCGEGVTGLIGKGGKVLLLRADMDALAMPEESGLPFASKDPKAAHCCGHDMHATMLLGAAKMLKEHESELKGTIKLMFQPGEECLNGSLNMLEHGILENPKVDAALAYHVGPGQLPIGMFMYNDNSTMMFSNNSLKIKVKGKGGHGALPQNCIDPISIGAHIIIALQEIIAREFDPHDACVITVGTFHAGTAMNIIPEEAELTGTLRADTKEAQQKLMKRVKEVAEATAKVYGADTEVEISAGGPPLICDPSTTKEFVGYMRELKLPETMEYPNISASASEDFAFVAEQVPSTFMYLSSGYMDERGAYSAHNPKVQFNEEVLPRGAAYLAHCAQRWLEEHA</sequence>
<dbReference type="InterPro" id="IPR011650">
    <property type="entry name" value="Peptidase_M20_dimer"/>
</dbReference>
<keyword evidence="3" id="KW-1185">Reference proteome</keyword>
<dbReference type="Pfam" id="PF01546">
    <property type="entry name" value="Peptidase_M20"/>
    <property type="match status" value="1"/>
</dbReference>
<reference evidence="2 3" key="1">
    <citation type="journal article" date="2021" name="ISME Commun">
        <title>Automated analysis of genomic sequences facilitates high-throughput and comprehensive description of bacteria.</title>
        <authorList>
            <person name="Hitch T.C.A."/>
        </authorList>
    </citation>
    <scope>NUCLEOTIDE SEQUENCE [LARGE SCALE GENOMIC DNA]</scope>
    <source>
        <strain evidence="2 3">Sanger_04</strain>
    </source>
</reference>
<dbReference type="CDD" id="cd03886">
    <property type="entry name" value="M20_Acy1"/>
    <property type="match status" value="1"/>
</dbReference>
<dbReference type="EMBL" id="JAOQKC010000011">
    <property type="protein sequence ID" value="MCU6697190.1"/>
    <property type="molecule type" value="Genomic_DNA"/>
</dbReference>
<dbReference type="PANTHER" id="PTHR11014:SF63">
    <property type="entry name" value="METALLOPEPTIDASE, PUTATIVE (AFU_ORTHOLOGUE AFUA_6G09600)-RELATED"/>
    <property type="match status" value="1"/>
</dbReference>
<dbReference type="InterPro" id="IPR036264">
    <property type="entry name" value="Bact_exopeptidase_dim_dom"/>
</dbReference>
<feature type="domain" description="Peptidase M20 dimerisation" evidence="1">
    <location>
        <begin position="184"/>
        <end position="281"/>
    </location>
</feature>
<evidence type="ECO:0000313" key="2">
    <source>
        <dbReference type="EMBL" id="MCU6697190.1"/>
    </source>
</evidence>
<evidence type="ECO:0000313" key="3">
    <source>
        <dbReference type="Proteomes" id="UP001652461"/>
    </source>
</evidence>
<dbReference type="PANTHER" id="PTHR11014">
    <property type="entry name" value="PEPTIDASE M20 FAMILY MEMBER"/>
    <property type="match status" value="1"/>
</dbReference>
<proteinExistence type="predicted"/>
<dbReference type="Gene3D" id="3.30.70.360">
    <property type="match status" value="1"/>
</dbReference>
<dbReference type="PIRSF" id="PIRSF005962">
    <property type="entry name" value="Pept_M20D_amidohydro"/>
    <property type="match status" value="1"/>
</dbReference>
<dbReference type="SUPFAM" id="SSF53187">
    <property type="entry name" value="Zn-dependent exopeptidases"/>
    <property type="match status" value="1"/>
</dbReference>
<dbReference type="RefSeq" id="WP_158363645.1">
    <property type="nucleotide sequence ID" value="NZ_JAOQKC010000011.1"/>
</dbReference>
<comment type="caution">
    <text evidence="2">The sequence shown here is derived from an EMBL/GenBank/DDBJ whole genome shotgun (WGS) entry which is preliminary data.</text>
</comment>
<dbReference type="SUPFAM" id="SSF55031">
    <property type="entry name" value="Bacterial exopeptidase dimerisation domain"/>
    <property type="match status" value="1"/>
</dbReference>
<dbReference type="Gene3D" id="3.40.630.10">
    <property type="entry name" value="Zn peptidases"/>
    <property type="match status" value="1"/>
</dbReference>
<evidence type="ECO:0000259" key="1">
    <source>
        <dbReference type="Pfam" id="PF07687"/>
    </source>
</evidence>
<dbReference type="Pfam" id="PF07687">
    <property type="entry name" value="M20_dimer"/>
    <property type="match status" value="1"/>
</dbReference>
<accession>A0ABT2RY03</accession>
<dbReference type="NCBIfam" id="TIGR01891">
    <property type="entry name" value="amidohydrolases"/>
    <property type="match status" value="1"/>
</dbReference>
<dbReference type="Proteomes" id="UP001652461">
    <property type="component" value="Unassembled WGS sequence"/>
</dbReference>
<protein>
    <submittedName>
        <fullName evidence="2">M20 family metallopeptidase</fullName>
    </submittedName>
</protein>
<organism evidence="2 3">
    <name type="scientific">Laedolimicola ammoniilytica</name>
    <dbReference type="NCBI Taxonomy" id="2981771"/>
    <lineage>
        <taxon>Bacteria</taxon>
        <taxon>Bacillati</taxon>
        <taxon>Bacillota</taxon>
        <taxon>Clostridia</taxon>
        <taxon>Lachnospirales</taxon>
        <taxon>Lachnospiraceae</taxon>
        <taxon>Laedolimicola</taxon>
    </lineage>
</organism>
<name>A0ABT2RY03_9FIRM</name>
<dbReference type="InterPro" id="IPR002933">
    <property type="entry name" value="Peptidase_M20"/>
</dbReference>